<name>A0A316UJJ3_9BASI</name>
<evidence type="ECO:0000256" key="5">
    <source>
        <dbReference type="SAM" id="MobiDB-lite"/>
    </source>
</evidence>
<organism evidence="6 7">
    <name type="scientific">Jaminaea rosea</name>
    <dbReference type="NCBI Taxonomy" id="1569628"/>
    <lineage>
        <taxon>Eukaryota</taxon>
        <taxon>Fungi</taxon>
        <taxon>Dikarya</taxon>
        <taxon>Basidiomycota</taxon>
        <taxon>Ustilaginomycotina</taxon>
        <taxon>Exobasidiomycetes</taxon>
        <taxon>Microstromatales</taxon>
        <taxon>Microstromatales incertae sedis</taxon>
        <taxon>Jaminaea</taxon>
    </lineage>
</organism>
<keyword evidence="3 4" id="KW-0342">GTP-binding</keyword>
<keyword evidence="2 4" id="KW-0547">Nucleotide-binding</keyword>
<reference evidence="6 7" key="1">
    <citation type="journal article" date="2018" name="Mol. Biol. Evol.">
        <title>Broad Genomic Sampling Reveals a Smut Pathogenic Ancestry of the Fungal Clade Ustilaginomycotina.</title>
        <authorList>
            <person name="Kijpornyongpan T."/>
            <person name="Mondo S.J."/>
            <person name="Barry K."/>
            <person name="Sandor L."/>
            <person name="Lee J."/>
            <person name="Lipzen A."/>
            <person name="Pangilinan J."/>
            <person name="LaButti K."/>
            <person name="Hainaut M."/>
            <person name="Henrissat B."/>
            <person name="Grigoriev I.V."/>
            <person name="Spatafora J.W."/>
            <person name="Aime M.C."/>
        </authorList>
    </citation>
    <scope>NUCLEOTIDE SEQUENCE [LARGE SCALE GENOMIC DNA]</scope>
    <source>
        <strain evidence="6 7">MCA 5214</strain>
    </source>
</reference>
<dbReference type="GeneID" id="37030322"/>
<comment type="function">
    <text evidence="4">GTPase involved in activation of the TORC1 signaling pathway, which promotes growth and represses autophagy in nutrient-rich conditions.</text>
</comment>
<gene>
    <name evidence="6" type="ORF">BDZ90DRAFT_262553</name>
</gene>
<evidence type="ECO:0000256" key="4">
    <source>
        <dbReference type="RuleBase" id="RU367014"/>
    </source>
</evidence>
<comment type="subunit">
    <text evidence="4">Component of the GSE complex.</text>
</comment>
<evidence type="ECO:0000256" key="3">
    <source>
        <dbReference type="ARBA" id="ARBA00023134"/>
    </source>
</evidence>
<dbReference type="GO" id="GO:1904263">
    <property type="term" value="P:positive regulation of TORC1 signaling"/>
    <property type="evidence" value="ECO:0007669"/>
    <property type="project" value="TreeGrafter"/>
</dbReference>
<evidence type="ECO:0000256" key="1">
    <source>
        <dbReference type="ARBA" id="ARBA00007756"/>
    </source>
</evidence>
<dbReference type="STRING" id="1569628.A0A316UJJ3"/>
<dbReference type="GO" id="GO:1990131">
    <property type="term" value="C:Gtr1-Gtr2 GTPase complex"/>
    <property type="evidence" value="ECO:0007669"/>
    <property type="project" value="UniProtKB-UniRule"/>
</dbReference>
<dbReference type="OrthoDB" id="10020193at2759"/>
<proteinExistence type="inferred from homology"/>
<feature type="compositionally biased region" description="Low complexity" evidence="5">
    <location>
        <begin position="260"/>
        <end position="270"/>
    </location>
</feature>
<evidence type="ECO:0000256" key="2">
    <source>
        <dbReference type="ARBA" id="ARBA00022741"/>
    </source>
</evidence>
<accession>A0A316UJJ3</accession>
<sequence length="388" mass="42825">MKKKILLMGRSGCGKTSMRALVFSSTLYPNAASTKRLGTTLGVETSHFRILRNLVISLFDMGGQQAYIDSYLDDRKSQVFKDVGAFVYVFDMGNSAEQGEDDDAWEADGRYWRDCVRLLNQHSPTAQIFCLLHKMDLVQESSRRDIYAQRVRELRSKARDLLGPESDIDARLRCCGTSIWDETLYRAWSKIIHSLIPNIAVLESNLDQFAGVSGATEAVVFERKTFLVVARSGEAKERGAVAGTGDSKETASQPQPPQPSSSVAAASKVSSPRRSKGAPPALGQDDTALIMEGYPPSDAERKSILSSGQLHPERFEKISELVKNLRGSCSKLQASFQSLEVRGETFAAYLDVLTADTYILVIVADPSVELSAVKLNVHMARERFEKLS</sequence>
<dbReference type="EMBL" id="KZ819677">
    <property type="protein sequence ID" value="PWN25104.1"/>
    <property type="molecule type" value="Genomic_DNA"/>
</dbReference>
<dbReference type="Gene3D" id="3.30.450.190">
    <property type="match status" value="2"/>
</dbReference>
<comment type="similarity">
    <text evidence="1 4">Belongs to the GTR/RAG GTP-binding protein family.</text>
</comment>
<dbReference type="PANTHER" id="PTHR11259">
    <property type="entry name" value="RAS-RELATED GTP BINDING RAG/GTR YEAST"/>
    <property type="match status" value="1"/>
</dbReference>
<dbReference type="GO" id="GO:0009267">
    <property type="term" value="P:cellular response to starvation"/>
    <property type="evidence" value="ECO:0007669"/>
    <property type="project" value="TreeGrafter"/>
</dbReference>
<dbReference type="InterPro" id="IPR027417">
    <property type="entry name" value="P-loop_NTPase"/>
</dbReference>
<evidence type="ECO:0000313" key="7">
    <source>
        <dbReference type="Proteomes" id="UP000245884"/>
    </source>
</evidence>
<protein>
    <recommendedName>
        <fullName evidence="4">GTP-binding protein</fullName>
    </recommendedName>
</protein>
<evidence type="ECO:0000313" key="6">
    <source>
        <dbReference type="EMBL" id="PWN25104.1"/>
    </source>
</evidence>
<feature type="region of interest" description="Disordered" evidence="5">
    <location>
        <begin position="237"/>
        <end position="293"/>
    </location>
</feature>
<dbReference type="Proteomes" id="UP000245884">
    <property type="component" value="Unassembled WGS sequence"/>
</dbReference>
<dbReference type="GO" id="GO:0003924">
    <property type="term" value="F:GTPase activity"/>
    <property type="evidence" value="ECO:0007669"/>
    <property type="project" value="UniProtKB-UniRule"/>
</dbReference>
<dbReference type="PANTHER" id="PTHR11259:SF1">
    <property type="entry name" value="RAS-RELATED GTP-BINDING PROTEIN"/>
    <property type="match status" value="1"/>
</dbReference>
<dbReference type="GO" id="GO:0005634">
    <property type="term" value="C:nucleus"/>
    <property type="evidence" value="ECO:0007669"/>
    <property type="project" value="TreeGrafter"/>
</dbReference>
<dbReference type="Gene3D" id="3.40.50.300">
    <property type="entry name" value="P-loop containing nucleotide triphosphate hydrolases"/>
    <property type="match status" value="1"/>
</dbReference>
<dbReference type="RefSeq" id="XP_025359716.1">
    <property type="nucleotide sequence ID" value="XM_025508499.1"/>
</dbReference>
<dbReference type="InterPro" id="IPR006762">
    <property type="entry name" value="Gtr1_RagA"/>
</dbReference>
<keyword evidence="7" id="KW-1185">Reference proteome</keyword>
<dbReference type="GO" id="GO:0005525">
    <property type="term" value="F:GTP binding"/>
    <property type="evidence" value="ECO:0007669"/>
    <property type="project" value="UniProtKB-UniRule"/>
</dbReference>
<dbReference type="GO" id="GO:0010507">
    <property type="term" value="P:negative regulation of autophagy"/>
    <property type="evidence" value="ECO:0007669"/>
    <property type="project" value="TreeGrafter"/>
</dbReference>
<dbReference type="GO" id="GO:0000329">
    <property type="term" value="C:fungal-type vacuole membrane"/>
    <property type="evidence" value="ECO:0007669"/>
    <property type="project" value="TreeGrafter"/>
</dbReference>
<dbReference type="AlphaFoldDB" id="A0A316UJJ3"/>
<dbReference type="SUPFAM" id="SSF52540">
    <property type="entry name" value="P-loop containing nucleoside triphosphate hydrolases"/>
    <property type="match status" value="1"/>
</dbReference>
<dbReference type="Pfam" id="PF04670">
    <property type="entry name" value="Gtr1_RagA"/>
    <property type="match status" value="1"/>
</dbReference>